<dbReference type="InterPro" id="IPR011663">
    <property type="entry name" value="UTRA"/>
</dbReference>
<dbReference type="Gene3D" id="1.10.10.10">
    <property type="entry name" value="Winged helix-like DNA-binding domain superfamily/Winged helix DNA-binding domain"/>
    <property type="match status" value="1"/>
</dbReference>
<dbReference type="SUPFAM" id="SSF64288">
    <property type="entry name" value="Chorismate lyase-like"/>
    <property type="match status" value="1"/>
</dbReference>
<dbReference type="Gene3D" id="3.40.1410.10">
    <property type="entry name" value="Chorismate lyase-like"/>
    <property type="match status" value="1"/>
</dbReference>
<dbReference type="STRING" id="1121001.SAMN02745857_02267"/>
<sequence length="250" mass="28286">MMDVYGFDRKLLALAPDAGMPQAAQIQFFQKLRVAVVAGYWLPGEALPQAEYFAQVLGMAMPEVEAGLDALTQQHWLRREANGNYVITPKLDQPIARLASFSEMLRARGFTPGTEWHMREVASANHDEQWRLNLEGGALVSRLGRIRRADDIVMGYEATTIPAVFMPDPMQVGDSLYQYMRDNDLSIFRAVEEIDAALCDAALAARCHFQPGDSILRLTRVGYMQNGSPLELTYSYFRSDYYHYVVEFTE</sequence>
<gene>
    <name evidence="2" type="ORF">SAMN02745857_02267</name>
</gene>
<dbReference type="InterPro" id="IPR036390">
    <property type="entry name" value="WH_DNA-bd_sf"/>
</dbReference>
<dbReference type="SMART" id="SM00866">
    <property type="entry name" value="UTRA"/>
    <property type="match status" value="1"/>
</dbReference>
<evidence type="ECO:0000313" key="3">
    <source>
        <dbReference type="Proteomes" id="UP000192761"/>
    </source>
</evidence>
<dbReference type="Proteomes" id="UP000192761">
    <property type="component" value="Unassembled WGS sequence"/>
</dbReference>
<dbReference type="Pfam" id="PF07702">
    <property type="entry name" value="UTRA"/>
    <property type="match status" value="1"/>
</dbReference>
<accession>A0A1W1XP47</accession>
<keyword evidence="3" id="KW-1185">Reference proteome</keyword>
<dbReference type="GO" id="GO:0003677">
    <property type="term" value="F:DNA binding"/>
    <property type="evidence" value="ECO:0007669"/>
    <property type="project" value="InterPro"/>
</dbReference>
<dbReference type="PANTHER" id="PTHR44846">
    <property type="entry name" value="MANNOSYL-D-GLYCERATE TRANSPORT/METABOLISM SYSTEM REPRESSOR MNGR-RELATED"/>
    <property type="match status" value="1"/>
</dbReference>
<evidence type="ECO:0000259" key="1">
    <source>
        <dbReference type="SMART" id="SM00866"/>
    </source>
</evidence>
<feature type="domain" description="UbiC transcription regulator-associated" evidence="1">
    <location>
        <begin position="107"/>
        <end position="243"/>
    </location>
</feature>
<dbReference type="InterPro" id="IPR028978">
    <property type="entry name" value="Chorismate_lyase_/UTRA_dom_sf"/>
</dbReference>
<dbReference type="OrthoDB" id="5296437at2"/>
<evidence type="ECO:0000313" key="2">
    <source>
        <dbReference type="EMBL" id="SMC25749.1"/>
    </source>
</evidence>
<dbReference type="EMBL" id="FWXD01000012">
    <property type="protein sequence ID" value="SMC25749.1"/>
    <property type="molecule type" value="Genomic_DNA"/>
</dbReference>
<name>A0A1W1XP47_9NEIS</name>
<dbReference type="AlphaFoldDB" id="A0A1W1XP47"/>
<dbReference type="PANTHER" id="PTHR44846:SF1">
    <property type="entry name" value="MANNOSYL-D-GLYCERATE TRANSPORT_METABOLISM SYSTEM REPRESSOR MNGR-RELATED"/>
    <property type="match status" value="1"/>
</dbReference>
<proteinExistence type="predicted"/>
<protein>
    <submittedName>
        <fullName evidence="2">GntR family transcriptional regulator</fullName>
    </submittedName>
</protein>
<dbReference type="GO" id="GO:0045892">
    <property type="term" value="P:negative regulation of DNA-templated transcription"/>
    <property type="evidence" value="ECO:0007669"/>
    <property type="project" value="TreeGrafter"/>
</dbReference>
<organism evidence="2 3">
    <name type="scientific">Andreprevotia lacus DSM 23236</name>
    <dbReference type="NCBI Taxonomy" id="1121001"/>
    <lineage>
        <taxon>Bacteria</taxon>
        <taxon>Pseudomonadati</taxon>
        <taxon>Pseudomonadota</taxon>
        <taxon>Betaproteobacteria</taxon>
        <taxon>Neisseriales</taxon>
        <taxon>Chitinibacteraceae</taxon>
        <taxon>Andreprevotia</taxon>
    </lineage>
</organism>
<dbReference type="InterPro" id="IPR050679">
    <property type="entry name" value="Bact_HTH_transcr_reg"/>
</dbReference>
<reference evidence="2 3" key="1">
    <citation type="submission" date="2017-04" db="EMBL/GenBank/DDBJ databases">
        <authorList>
            <person name="Afonso C.L."/>
            <person name="Miller P.J."/>
            <person name="Scott M.A."/>
            <person name="Spackman E."/>
            <person name="Goraichik I."/>
            <person name="Dimitrov K.M."/>
            <person name="Suarez D.L."/>
            <person name="Swayne D.E."/>
        </authorList>
    </citation>
    <scope>NUCLEOTIDE SEQUENCE [LARGE SCALE GENOMIC DNA]</scope>
    <source>
        <strain evidence="2 3">DSM 23236</strain>
    </source>
</reference>
<dbReference type="InterPro" id="IPR036388">
    <property type="entry name" value="WH-like_DNA-bd_sf"/>
</dbReference>
<dbReference type="SUPFAM" id="SSF46785">
    <property type="entry name" value="Winged helix' DNA-binding domain"/>
    <property type="match status" value="1"/>
</dbReference>